<dbReference type="OrthoDB" id="200319at2"/>
<dbReference type="InterPro" id="IPR032801">
    <property type="entry name" value="PXL2A/B/C"/>
</dbReference>
<gene>
    <name evidence="1" type="ORF">C0V70_09090</name>
</gene>
<dbReference type="SUPFAM" id="SSF52833">
    <property type="entry name" value="Thioredoxin-like"/>
    <property type="match status" value="1"/>
</dbReference>
<proteinExistence type="predicted"/>
<accession>A0A2K9NT47</accession>
<dbReference type="NCBIfam" id="NF040769">
    <property type="entry name" value="SelL_rel_redox"/>
    <property type="match status" value="1"/>
</dbReference>
<reference evidence="1 2" key="1">
    <citation type="submission" date="2018-01" db="EMBL/GenBank/DDBJ databases">
        <title>Complete genome sequence of Bacteriovorax stolpii DSM12778.</title>
        <authorList>
            <person name="Tang B."/>
            <person name="Chang J."/>
        </authorList>
    </citation>
    <scope>NUCLEOTIDE SEQUENCE [LARGE SCALE GENOMIC DNA]</scope>
    <source>
        <strain evidence="1 2">DSM 12778</strain>
    </source>
</reference>
<dbReference type="InterPro" id="IPR036249">
    <property type="entry name" value="Thioredoxin-like_sf"/>
</dbReference>
<dbReference type="PANTHER" id="PTHR28630">
    <property type="match status" value="1"/>
</dbReference>
<dbReference type="Proteomes" id="UP000235584">
    <property type="component" value="Chromosome"/>
</dbReference>
<dbReference type="PANTHER" id="PTHR28630:SF3">
    <property type="entry name" value="PEROXIREDOXIN-LIKE 2C"/>
    <property type="match status" value="1"/>
</dbReference>
<protein>
    <submittedName>
        <fullName evidence="1">Uncharacterized protein</fullName>
    </submittedName>
</protein>
<keyword evidence="2" id="KW-1185">Reference proteome</keyword>
<name>A0A2K9NT47_BACTC</name>
<organism evidence="1 2">
    <name type="scientific">Bacteriovorax stolpii</name>
    <name type="common">Bdellovibrio stolpii</name>
    <dbReference type="NCBI Taxonomy" id="960"/>
    <lineage>
        <taxon>Bacteria</taxon>
        <taxon>Pseudomonadati</taxon>
        <taxon>Bdellovibrionota</taxon>
        <taxon>Bacteriovoracia</taxon>
        <taxon>Bacteriovoracales</taxon>
        <taxon>Bacteriovoracaceae</taxon>
        <taxon>Bacteriovorax</taxon>
    </lineage>
</organism>
<dbReference type="EMBL" id="CP025704">
    <property type="protein sequence ID" value="AUN98255.1"/>
    <property type="molecule type" value="Genomic_DNA"/>
</dbReference>
<dbReference type="RefSeq" id="WP_102243546.1">
    <property type="nucleotide sequence ID" value="NZ_CP025704.1"/>
</dbReference>
<dbReference type="KEGG" id="bsto:C0V70_09090"/>
<dbReference type="Gene3D" id="3.40.30.10">
    <property type="entry name" value="Glutaredoxin"/>
    <property type="match status" value="1"/>
</dbReference>
<evidence type="ECO:0000313" key="1">
    <source>
        <dbReference type="EMBL" id="AUN98255.1"/>
    </source>
</evidence>
<sequence>MKKFFTVDVNQKILRTSAIYGLFWGLVVALFPQGFLRLFGVELISGVEFWQLLGMGAAVMGVGYFIASFDSDRYWPIVMVGLLSSFLGTFVFAKALITHTLPVPFSLFMLLSHAIWLLPFYYILLCAYDSEIAEDSEPKKFSELIKYVRTSQNISLLELSRNHNVLLVFVRHFGCTFCRETVAEMSKIESAINQRHLTPVFVHMSDLDFGNEFFARYYQHPVHHVSDPGRALYKSLNLKRGSLYQLFGPMTWIRYIYAGILKGHGVGRLEGDGMQLGGVFVLSQGQILFEEKAKSATHMFHLDTLPKF</sequence>
<dbReference type="AlphaFoldDB" id="A0A2K9NT47"/>
<evidence type="ECO:0000313" key="2">
    <source>
        <dbReference type="Proteomes" id="UP000235584"/>
    </source>
</evidence>
<dbReference type="Pfam" id="PF13911">
    <property type="entry name" value="AhpC-TSA_2"/>
    <property type="match status" value="1"/>
</dbReference>